<organism evidence="1 2">
    <name type="scientific">Paracoccus thiocyanatus</name>
    <dbReference type="NCBI Taxonomy" id="34006"/>
    <lineage>
        <taxon>Bacteria</taxon>
        <taxon>Pseudomonadati</taxon>
        <taxon>Pseudomonadota</taxon>
        <taxon>Alphaproteobacteria</taxon>
        <taxon>Rhodobacterales</taxon>
        <taxon>Paracoccaceae</taxon>
        <taxon>Paracoccus</taxon>
    </lineage>
</organism>
<proteinExistence type="predicted"/>
<dbReference type="EMBL" id="FTMK01000026">
    <property type="protein sequence ID" value="SIR12841.1"/>
    <property type="molecule type" value="Genomic_DNA"/>
</dbReference>
<keyword evidence="1" id="KW-0808">Transferase</keyword>
<protein>
    <submittedName>
        <fullName evidence="1">Adenine-specific DNA-methyltransferase</fullName>
    </submittedName>
</protein>
<gene>
    <name evidence="1" type="ORF">SAMN05421641_12633</name>
</gene>
<dbReference type="AlphaFoldDB" id="A0A1N6YEB6"/>
<name>A0A1N6YEB6_9RHOB</name>
<dbReference type="Proteomes" id="UP000323956">
    <property type="component" value="Unassembled WGS sequence"/>
</dbReference>
<reference evidence="1 2" key="1">
    <citation type="submission" date="2017-01" db="EMBL/GenBank/DDBJ databases">
        <authorList>
            <person name="Varghese N."/>
            <person name="Submissions S."/>
        </authorList>
    </citation>
    <scope>NUCLEOTIDE SEQUENCE [LARGE SCALE GENOMIC DNA]</scope>
    <source>
        <strain evidence="1 2">ATCC 700171</strain>
    </source>
</reference>
<dbReference type="GO" id="GO:0008168">
    <property type="term" value="F:methyltransferase activity"/>
    <property type="evidence" value="ECO:0007669"/>
    <property type="project" value="UniProtKB-KW"/>
</dbReference>
<accession>A0A1N6YEB6</accession>
<dbReference type="GeneID" id="51372249"/>
<sequence length="73" mass="8155">MGGCRCLYGLLVDLDHASAFCDAVAAQAGLRIAYIVTDDDRRFQAVARSLPDSVEPVRFYESYLSNFRFSMGR</sequence>
<dbReference type="RefSeq" id="WP_024846230.1">
    <property type="nucleotide sequence ID" value="NZ_FTMK01000026.1"/>
</dbReference>
<dbReference type="GO" id="GO:0032259">
    <property type="term" value="P:methylation"/>
    <property type="evidence" value="ECO:0007669"/>
    <property type="project" value="UniProtKB-KW"/>
</dbReference>
<evidence type="ECO:0000313" key="1">
    <source>
        <dbReference type="EMBL" id="SIR12841.1"/>
    </source>
</evidence>
<keyword evidence="1" id="KW-0489">Methyltransferase</keyword>
<evidence type="ECO:0000313" key="2">
    <source>
        <dbReference type="Proteomes" id="UP000323956"/>
    </source>
</evidence>